<dbReference type="RefSeq" id="XP_015283348.1">
    <property type="nucleotide sequence ID" value="XM_015427862.1"/>
</dbReference>
<dbReference type="Pfam" id="PF00472">
    <property type="entry name" value="RF-1"/>
    <property type="match status" value="1"/>
</dbReference>
<keyword evidence="3" id="KW-0175">Coiled coil</keyword>
<evidence type="ECO:0000313" key="7">
    <source>
        <dbReference type="RefSeq" id="XP_015283348.1"/>
    </source>
</evidence>
<dbReference type="PANTHER" id="PTHR43804:SF1">
    <property type="entry name" value="PEPTIDE CHAIN RELEASE FACTOR 1, MITOCHONDRIAL"/>
    <property type="match status" value="1"/>
</dbReference>
<evidence type="ECO:0000256" key="1">
    <source>
        <dbReference type="ARBA" id="ARBA00010835"/>
    </source>
</evidence>
<dbReference type="Gene3D" id="3.30.160.20">
    <property type="match status" value="1"/>
</dbReference>
<name>A0ABM1LBL1_GEKJA</name>
<dbReference type="PROSITE" id="PS00745">
    <property type="entry name" value="RF_PROK_I"/>
    <property type="match status" value="1"/>
</dbReference>
<dbReference type="Proteomes" id="UP000694871">
    <property type="component" value="Unplaced"/>
</dbReference>
<organism evidence="5 7">
    <name type="scientific">Gekko japonicus</name>
    <name type="common">Schlegel's Japanese gecko</name>
    <dbReference type="NCBI Taxonomy" id="146911"/>
    <lineage>
        <taxon>Eukaryota</taxon>
        <taxon>Metazoa</taxon>
        <taxon>Chordata</taxon>
        <taxon>Craniata</taxon>
        <taxon>Vertebrata</taxon>
        <taxon>Euteleostomi</taxon>
        <taxon>Lepidosauria</taxon>
        <taxon>Squamata</taxon>
        <taxon>Bifurcata</taxon>
        <taxon>Gekkota</taxon>
        <taxon>Gekkonidae</taxon>
        <taxon>Gekkoninae</taxon>
        <taxon>Gekko</taxon>
    </lineage>
</organism>
<sequence>MKLHPGISLYRTWFSNCCDQRHLPSLLAKRISHLVDLNTFQRSSLWSAVSSVLFNNWSRRYHQTSATLWNHEALQKYLQTLSQEYQRISQLLDDCSVSEHHRKALGKRHAELSPLAEVTEEIEEAKKEIQDLERLCAKLNTPEERQLLELALEEKEAADRRISTLCRKLFQILIPREKYDNCDAVLEVTSGRTTGGDICQQFTQEVFEMYQGYADFKRWTFEILNYTPTGYAGIHHAAARISGESVYRHLKYEGGTHRVQRIPETGLSSRMQRIHTGTMSVIVLPQTEEVQIKVDPRDLRIDTFRSRGAGGQHVNKTDSAVRIVHIPTGITVECQQDRSQLVNKETALRTLREKLYQQTIERELSKKTSARKLQLGTRAQSERIRTYNFSQDRVTDHRIAYEVRSIKEFLCGGAPLDDLISKLLEAAEMEALVEHLEHNCKPLQGD</sequence>
<proteinExistence type="inferred from homology"/>
<evidence type="ECO:0000256" key="3">
    <source>
        <dbReference type="SAM" id="Coils"/>
    </source>
</evidence>
<comment type="similarity">
    <text evidence="1">Belongs to the prokaryotic/mitochondrial release factor family.</text>
</comment>
<dbReference type="SUPFAM" id="SSF75620">
    <property type="entry name" value="Release factor"/>
    <property type="match status" value="1"/>
</dbReference>
<dbReference type="InterPro" id="IPR000352">
    <property type="entry name" value="Pep_chain_release_fac_I"/>
</dbReference>
<reference evidence="6 7" key="1">
    <citation type="submission" date="2025-05" db="UniProtKB">
        <authorList>
            <consortium name="RefSeq"/>
        </authorList>
    </citation>
    <scope>IDENTIFICATION</scope>
</reference>
<dbReference type="Gene3D" id="3.30.70.1660">
    <property type="match status" value="1"/>
</dbReference>
<dbReference type="Gene3D" id="6.10.140.1950">
    <property type="match status" value="1"/>
</dbReference>
<dbReference type="InterPro" id="IPR005139">
    <property type="entry name" value="PCRF"/>
</dbReference>
<accession>A0ABM1LBL1</accession>
<feature type="domain" description="Prokaryotic-type class I peptide chain release factors" evidence="4">
    <location>
        <begin position="305"/>
        <end position="321"/>
    </location>
</feature>
<keyword evidence="2" id="KW-0648">Protein biosynthesis</keyword>
<dbReference type="GeneID" id="107124399"/>
<evidence type="ECO:0000259" key="4">
    <source>
        <dbReference type="PROSITE" id="PS00745"/>
    </source>
</evidence>
<evidence type="ECO:0000313" key="5">
    <source>
        <dbReference type="Proteomes" id="UP000694871"/>
    </source>
</evidence>
<dbReference type="PANTHER" id="PTHR43804">
    <property type="entry name" value="LD18447P"/>
    <property type="match status" value="1"/>
</dbReference>
<dbReference type="SMART" id="SM00937">
    <property type="entry name" value="PCRF"/>
    <property type="match status" value="1"/>
</dbReference>
<evidence type="ECO:0000313" key="6">
    <source>
        <dbReference type="RefSeq" id="XP_015283347.1"/>
    </source>
</evidence>
<dbReference type="RefSeq" id="XP_015283347.1">
    <property type="nucleotide sequence ID" value="XM_015427861.1"/>
</dbReference>
<gene>
    <name evidence="6 7" type="primary">MTRF1</name>
</gene>
<dbReference type="InterPro" id="IPR045853">
    <property type="entry name" value="Pep_chain_release_fac_I_sf"/>
</dbReference>
<protein>
    <submittedName>
        <fullName evidence="6 7">Peptide chain release factor 1, mitochondrial</fullName>
    </submittedName>
</protein>
<dbReference type="Pfam" id="PF03462">
    <property type="entry name" value="PCRF"/>
    <property type="match status" value="1"/>
</dbReference>
<feature type="coiled-coil region" evidence="3">
    <location>
        <begin position="115"/>
        <end position="142"/>
    </location>
</feature>
<evidence type="ECO:0000256" key="2">
    <source>
        <dbReference type="ARBA" id="ARBA00022917"/>
    </source>
</evidence>
<keyword evidence="5" id="KW-1185">Reference proteome</keyword>
<dbReference type="InterPro" id="IPR050057">
    <property type="entry name" value="Prokaryotic/Mito_RF"/>
</dbReference>